<sequence length="140" mass="16691">MVLVFRRMLLPLVPWGMSCRCRMPWYGAIPRPWFRGPLVTRRSQLSHAGRSHFLADALPPRGFWWMLCHRGRHFFRHMLAAEVAWIDALSSRGFYLRLHFTTSYQRVELFCIRFSYLGLPCGRSPHLMYLAFRLCCGLRW</sequence>
<comment type="caution">
    <text evidence="2">The sequence shown here is derived from an EMBL/GenBank/DDBJ whole genome shotgun (WGS) entry which is preliminary data.</text>
</comment>
<feature type="chain" id="PRO_5036881664" description="Secreted protein" evidence="1">
    <location>
        <begin position="19"/>
        <end position="140"/>
    </location>
</feature>
<evidence type="ECO:0000256" key="1">
    <source>
        <dbReference type="SAM" id="SignalP"/>
    </source>
</evidence>
<evidence type="ECO:0000313" key="2">
    <source>
        <dbReference type="EMBL" id="KAG0533119.1"/>
    </source>
</evidence>
<gene>
    <name evidence="2" type="ORF">BDA96_04G165200</name>
</gene>
<accession>A0A921R457</accession>
<dbReference type="PROSITE" id="PS51257">
    <property type="entry name" value="PROKAR_LIPOPROTEIN"/>
    <property type="match status" value="1"/>
</dbReference>
<evidence type="ECO:0008006" key="4">
    <source>
        <dbReference type="Google" id="ProtNLM"/>
    </source>
</evidence>
<keyword evidence="1" id="KW-0732">Signal</keyword>
<evidence type="ECO:0000313" key="3">
    <source>
        <dbReference type="Proteomes" id="UP000807115"/>
    </source>
</evidence>
<organism evidence="2 3">
    <name type="scientific">Sorghum bicolor</name>
    <name type="common">Sorghum</name>
    <name type="synonym">Sorghum vulgare</name>
    <dbReference type="NCBI Taxonomy" id="4558"/>
    <lineage>
        <taxon>Eukaryota</taxon>
        <taxon>Viridiplantae</taxon>
        <taxon>Streptophyta</taxon>
        <taxon>Embryophyta</taxon>
        <taxon>Tracheophyta</taxon>
        <taxon>Spermatophyta</taxon>
        <taxon>Magnoliopsida</taxon>
        <taxon>Liliopsida</taxon>
        <taxon>Poales</taxon>
        <taxon>Poaceae</taxon>
        <taxon>PACMAD clade</taxon>
        <taxon>Panicoideae</taxon>
        <taxon>Andropogonodae</taxon>
        <taxon>Andropogoneae</taxon>
        <taxon>Sorghinae</taxon>
        <taxon>Sorghum</taxon>
    </lineage>
</organism>
<feature type="signal peptide" evidence="1">
    <location>
        <begin position="1"/>
        <end position="18"/>
    </location>
</feature>
<reference evidence="2" key="1">
    <citation type="journal article" date="2019" name="BMC Genomics">
        <title>A new reference genome for Sorghum bicolor reveals high levels of sequence similarity between sweet and grain genotypes: implications for the genetics of sugar metabolism.</title>
        <authorList>
            <person name="Cooper E.A."/>
            <person name="Brenton Z.W."/>
            <person name="Flinn B.S."/>
            <person name="Jenkins J."/>
            <person name="Shu S."/>
            <person name="Flowers D."/>
            <person name="Luo F."/>
            <person name="Wang Y."/>
            <person name="Xia P."/>
            <person name="Barry K."/>
            <person name="Daum C."/>
            <person name="Lipzen A."/>
            <person name="Yoshinaga Y."/>
            <person name="Schmutz J."/>
            <person name="Saski C."/>
            <person name="Vermerris W."/>
            <person name="Kresovich S."/>
        </authorList>
    </citation>
    <scope>NUCLEOTIDE SEQUENCE</scope>
</reference>
<dbReference type="Proteomes" id="UP000807115">
    <property type="component" value="Chromosome 4"/>
</dbReference>
<reference evidence="2" key="2">
    <citation type="submission" date="2020-10" db="EMBL/GenBank/DDBJ databases">
        <authorList>
            <person name="Cooper E.A."/>
            <person name="Brenton Z.W."/>
            <person name="Flinn B.S."/>
            <person name="Jenkins J."/>
            <person name="Shu S."/>
            <person name="Flowers D."/>
            <person name="Luo F."/>
            <person name="Wang Y."/>
            <person name="Xia P."/>
            <person name="Barry K."/>
            <person name="Daum C."/>
            <person name="Lipzen A."/>
            <person name="Yoshinaga Y."/>
            <person name="Schmutz J."/>
            <person name="Saski C."/>
            <person name="Vermerris W."/>
            <person name="Kresovich S."/>
        </authorList>
    </citation>
    <scope>NUCLEOTIDE SEQUENCE</scope>
</reference>
<name>A0A921R457_SORBI</name>
<dbReference type="EMBL" id="CM027683">
    <property type="protein sequence ID" value="KAG0533119.1"/>
    <property type="molecule type" value="Genomic_DNA"/>
</dbReference>
<proteinExistence type="predicted"/>
<protein>
    <recommendedName>
        <fullName evidence="4">Secreted protein</fullName>
    </recommendedName>
</protein>
<dbReference type="AlphaFoldDB" id="A0A921R457"/>